<evidence type="ECO:0000256" key="1">
    <source>
        <dbReference type="ARBA" id="ARBA00022700"/>
    </source>
</evidence>
<dbReference type="OrthoDB" id="196547at2759"/>
<keyword evidence="1" id="KW-0734">Signal transduction inhibitor</keyword>
<accession>A0A162T3Q2</accession>
<feature type="domain" description="DEP" evidence="4">
    <location>
        <begin position="204"/>
        <end position="274"/>
    </location>
</feature>
<dbReference type="SMART" id="SM00315">
    <property type="entry name" value="RGS"/>
    <property type="match status" value="1"/>
</dbReference>
<dbReference type="InParanoid" id="A0A162T3Q2"/>
<dbReference type="InterPro" id="IPR036388">
    <property type="entry name" value="WH-like_DNA-bd_sf"/>
</dbReference>
<evidence type="ECO:0008006" key="7">
    <source>
        <dbReference type="Google" id="ProtNLM"/>
    </source>
</evidence>
<sequence>MMRVTSTGRPFAKDLFDIFGAFLIQTPLKDHRSIFRTYPNSITTDEAVLTLSDLKFVHVIRTPDPNDPNVQIATRTTTTFSMTREMAKTLGQHMLNSRLAENAADPQNRTMKDRATWYVTPKGKYMVQDFSQRAGVSISHIQKSLDRIDSFRIVKFDRLIDTDSLSFARPNMTTAFKTMMAWLPTETLLADDVGGLKEKQAHEYTYTFYGYQCFEWICEYTTVVSGEEGLMIAAEFVLYGWIVQVLDKSDKSNSIRTDNNSFKTTKRAIYYVTERGRKVLGWQTKPTRSPSDVSLSKQSDIASSSSSSVTQSQVLRKQMTLAKRLAPTASDVPLSDSASGNLGKTPRDSQWTRLRQILEDPLLRMYFRDFMKANFCEENINFWVDYYSLRKKARSRRMIISELLTDCYTIYDTYLGMQAASEVNIDHGLRQEIITLVTRTFTVAPGSSLDMPFLNIPIQPTLINVTVNGSNQQCLQVIMRMYDKVNDHICRLMAQDSVPRFVKTEKYQQFMSQNSTPI</sequence>
<name>A0A162T3Q2_PHYB8</name>
<dbReference type="InterPro" id="IPR000591">
    <property type="entry name" value="DEP_dom"/>
</dbReference>
<dbReference type="GO" id="GO:0009968">
    <property type="term" value="P:negative regulation of signal transduction"/>
    <property type="evidence" value="ECO:0007669"/>
    <property type="project" value="UniProtKB-KW"/>
</dbReference>
<evidence type="ECO:0000259" key="4">
    <source>
        <dbReference type="PROSITE" id="PS50186"/>
    </source>
</evidence>
<dbReference type="AlphaFoldDB" id="A0A162T3Q2"/>
<dbReference type="InterPro" id="IPR044926">
    <property type="entry name" value="RGS_subdomain_2"/>
</dbReference>
<dbReference type="PRINTS" id="PR01301">
    <property type="entry name" value="RGSPROTEIN"/>
</dbReference>
<dbReference type="SUPFAM" id="SSF48097">
    <property type="entry name" value="Regulator of G-protein signaling, RGS"/>
    <property type="match status" value="1"/>
</dbReference>
<reference evidence="6" key="1">
    <citation type="submission" date="2015-06" db="EMBL/GenBank/DDBJ databases">
        <title>Expansion of signal transduction pathways in fungi by whole-genome duplication.</title>
        <authorList>
            <consortium name="DOE Joint Genome Institute"/>
            <person name="Corrochano L.M."/>
            <person name="Kuo A."/>
            <person name="Marcet-Houben M."/>
            <person name="Polaino S."/>
            <person name="Salamov A."/>
            <person name="Villalobos J.M."/>
            <person name="Alvarez M.I."/>
            <person name="Avalos J."/>
            <person name="Benito E.P."/>
            <person name="Benoit I."/>
            <person name="Burger G."/>
            <person name="Camino L.P."/>
            <person name="Canovas D."/>
            <person name="Cerda-Olmedo E."/>
            <person name="Cheng J.-F."/>
            <person name="Dominguez A."/>
            <person name="Elias M."/>
            <person name="Eslava A.P."/>
            <person name="Glaser F."/>
            <person name="Grimwood J."/>
            <person name="Gutierrez G."/>
            <person name="Heitman J."/>
            <person name="Henrissat B."/>
            <person name="Iturriaga E.A."/>
            <person name="Lang B.F."/>
            <person name="Lavin J.L."/>
            <person name="Lee S."/>
            <person name="Li W."/>
            <person name="Lindquist E."/>
            <person name="Lopez-Garcia S."/>
            <person name="Luque E.M."/>
            <person name="Marcos A.T."/>
            <person name="Martin J."/>
            <person name="McCluskey K."/>
            <person name="Medina H.R."/>
            <person name="Miralles-Duran A."/>
            <person name="Miyazaki A."/>
            <person name="Munoz-Torres E."/>
            <person name="Oguiza J.A."/>
            <person name="Ohm R."/>
            <person name="Olmedo M."/>
            <person name="Orejas M."/>
            <person name="Ortiz-Castellanos L."/>
            <person name="Pisabarro A.G."/>
            <person name="Rodriguez-Romero J."/>
            <person name="Ruiz-Herrera J."/>
            <person name="Ruiz-Vazquez R."/>
            <person name="Sanz C."/>
            <person name="Schackwitz W."/>
            <person name="Schmutz J."/>
            <person name="Shahriari M."/>
            <person name="Shelest E."/>
            <person name="Silva-Franco F."/>
            <person name="Soanes D."/>
            <person name="Syed K."/>
            <person name="Tagua V.G."/>
            <person name="Talbot N.J."/>
            <person name="Thon M."/>
            <person name="De vries R.P."/>
            <person name="Wiebenga A."/>
            <person name="Yadav J.S."/>
            <person name="Braun E.L."/>
            <person name="Baker S."/>
            <person name="Garre V."/>
            <person name="Horwitz B."/>
            <person name="Torres-Martinez S."/>
            <person name="Idnurm A."/>
            <person name="Herrera-Estrella A."/>
            <person name="Gabaldon T."/>
            <person name="Grigoriev I.V."/>
        </authorList>
    </citation>
    <scope>NUCLEOTIDE SEQUENCE [LARGE SCALE GENOMIC DNA]</scope>
    <source>
        <strain evidence="6">NRRL 1555(-)</strain>
    </source>
</reference>
<dbReference type="Gene3D" id="1.10.167.10">
    <property type="entry name" value="Regulator of G-protein Signalling 4, domain 2"/>
    <property type="match status" value="1"/>
</dbReference>
<dbReference type="VEuPathDB" id="FungiDB:PHYBLDRAFT_119595"/>
<feature type="domain" description="RGS" evidence="3">
    <location>
        <begin position="353"/>
        <end position="511"/>
    </location>
</feature>
<organism evidence="5 6">
    <name type="scientific">Phycomyces blakesleeanus (strain ATCC 8743b / DSM 1359 / FGSC 10004 / NBRC 33097 / NRRL 1555)</name>
    <dbReference type="NCBI Taxonomy" id="763407"/>
    <lineage>
        <taxon>Eukaryota</taxon>
        <taxon>Fungi</taxon>
        <taxon>Fungi incertae sedis</taxon>
        <taxon>Mucoromycota</taxon>
        <taxon>Mucoromycotina</taxon>
        <taxon>Mucoromycetes</taxon>
        <taxon>Mucorales</taxon>
        <taxon>Phycomycetaceae</taxon>
        <taxon>Phycomyces</taxon>
    </lineage>
</organism>
<feature type="compositionally biased region" description="Polar residues" evidence="2">
    <location>
        <begin position="336"/>
        <end position="347"/>
    </location>
</feature>
<dbReference type="InterPro" id="IPR036305">
    <property type="entry name" value="RGS_sf"/>
</dbReference>
<dbReference type="InterPro" id="IPR036390">
    <property type="entry name" value="WH_DNA-bd_sf"/>
</dbReference>
<dbReference type="PANTHER" id="PTHR10845">
    <property type="entry name" value="REGULATOR OF G PROTEIN SIGNALING"/>
    <property type="match status" value="1"/>
</dbReference>
<dbReference type="SUPFAM" id="SSF46785">
    <property type="entry name" value="Winged helix' DNA-binding domain"/>
    <property type="match status" value="1"/>
</dbReference>
<dbReference type="PROSITE" id="PS50132">
    <property type="entry name" value="RGS"/>
    <property type="match status" value="1"/>
</dbReference>
<dbReference type="PROSITE" id="PS50186">
    <property type="entry name" value="DEP"/>
    <property type="match status" value="1"/>
</dbReference>
<keyword evidence="6" id="KW-1185">Reference proteome</keyword>
<feature type="region of interest" description="Disordered" evidence="2">
    <location>
        <begin position="328"/>
        <end position="347"/>
    </location>
</feature>
<evidence type="ECO:0000256" key="2">
    <source>
        <dbReference type="SAM" id="MobiDB-lite"/>
    </source>
</evidence>
<dbReference type="Gene3D" id="1.10.10.10">
    <property type="entry name" value="Winged helix-like DNA-binding domain superfamily/Winged helix DNA-binding domain"/>
    <property type="match status" value="2"/>
</dbReference>
<dbReference type="PANTHER" id="PTHR10845:SF192">
    <property type="entry name" value="DOUBLE HIT, ISOFORM B"/>
    <property type="match status" value="1"/>
</dbReference>
<protein>
    <recommendedName>
        <fullName evidence="7">RGS domain-containing protein</fullName>
    </recommendedName>
</protein>
<dbReference type="Pfam" id="PF25889">
    <property type="entry name" value="WHD_Fungal_DR"/>
    <property type="match status" value="1"/>
</dbReference>
<dbReference type="GO" id="GO:0035556">
    <property type="term" value="P:intracellular signal transduction"/>
    <property type="evidence" value="ECO:0007669"/>
    <property type="project" value="InterPro"/>
</dbReference>
<gene>
    <name evidence="5" type="ORF">PHYBLDRAFT_119595</name>
</gene>
<dbReference type="Pfam" id="PF00615">
    <property type="entry name" value="RGS"/>
    <property type="match status" value="1"/>
</dbReference>
<dbReference type="STRING" id="763407.A0A162T3Q2"/>
<dbReference type="Proteomes" id="UP000077315">
    <property type="component" value="Unassembled WGS sequence"/>
</dbReference>
<proteinExistence type="predicted"/>
<dbReference type="InterPro" id="IPR058855">
    <property type="entry name" value="RGS1/SST2-like_Fungal-DR"/>
</dbReference>
<evidence type="ECO:0000259" key="3">
    <source>
        <dbReference type="PROSITE" id="PS50132"/>
    </source>
</evidence>
<dbReference type="RefSeq" id="XP_018284072.1">
    <property type="nucleotide sequence ID" value="XM_018428694.1"/>
</dbReference>
<dbReference type="EMBL" id="KV441006">
    <property type="protein sequence ID" value="OAD66032.1"/>
    <property type="molecule type" value="Genomic_DNA"/>
</dbReference>
<dbReference type="SMART" id="SM00049">
    <property type="entry name" value="DEP"/>
    <property type="match status" value="2"/>
</dbReference>
<evidence type="ECO:0000313" key="6">
    <source>
        <dbReference type="Proteomes" id="UP000077315"/>
    </source>
</evidence>
<dbReference type="GeneID" id="28989600"/>
<dbReference type="InterPro" id="IPR016137">
    <property type="entry name" value="RGS"/>
</dbReference>
<evidence type="ECO:0000313" key="5">
    <source>
        <dbReference type="EMBL" id="OAD66032.1"/>
    </source>
</evidence>